<reference evidence="3" key="1">
    <citation type="journal article" date="2021" name="Nat. Commun.">
        <title>Genetic determinants of endophytism in the Arabidopsis root mycobiome.</title>
        <authorList>
            <person name="Mesny F."/>
            <person name="Miyauchi S."/>
            <person name="Thiergart T."/>
            <person name="Pickel B."/>
            <person name="Atanasova L."/>
            <person name="Karlsson M."/>
            <person name="Huettel B."/>
            <person name="Barry K.W."/>
            <person name="Haridas S."/>
            <person name="Chen C."/>
            <person name="Bauer D."/>
            <person name="Andreopoulos W."/>
            <person name="Pangilinan J."/>
            <person name="LaButti K."/>
            <person name="Riley R."/>
            <person name="Lipzen A."/>
            <person name="Clum A."/>
            <person name="Drula E."/>
            <person name="Henrissat B."/>
            <person name="Kohler A."/>
            <person name="Grigoriev I.V."/>
            <person name="Martin F.M."/>
            <person name="Hacquard S."/>
        </authorList>
    </citation>
    <scope>NUCLEOTIDE SEQUENCE</scope>
    <source>
        <strain evidence="3">FSSC 5 MPI-SDFR-AT-0091</strain>
    </source>
</reference>
<evidence type="ECO:0000313" key="4">
    <source>
        <dbReference type="Proteomes" id="UP000736672"/>
    </source>
</evidence>
<keyword evidence="2" id="KW-0732">Signal</keyword>
<gene>
    <name evidence="3" type="ORF">B0J15DRAFT_219837</name>
</gene>
<keyword evidence="4" id="KW-1185">Reference proteome</keyword>
<comment type="caution">
    <text evidence="3">The sequence shown here is derived from an EMBL/GenBank/DDBJ whole genome shotgun (WGS) entry which is preliminary data.</text>
</comment>
<evidence type="ECO:0000313" key="3">
    <source>
        <dbReference type="EMBL" id="KAH7271586.1"/>
    </source>
</evidence>
<protein>
    <submittedName>
        <fullName evidence="3">Uncharacterized protein</fullName>
    </submittedName>
</protein>
<feature type="region of interest" description="Disordered" evidence="1">
    <location>
        <begin position="109"/>
        <end position="168"/>
    </location>
</feature>
<feature type="compositionally biased region" description="Basic and acidic residues" evidence="1">
    <location>
        <begin position="109"/>
        <end position="123"/>
    </location>
</feature>
<evidence type="ECO:0000256" key="1">
    <source>
        <dbReference type="SAM" id="MobiDB-lite"/>
    </source>
</evidence>
<dbReference type="EMBL" id="JAGTJS010000004">
    <property type="protein sequence ID" value="KAH7271586.1"/>
    <property type="molecule type" value="Genomic_DNA"/>
</dbReference>
<organism evidence="3 4">
    <name type="scientific">Fusarium solani</name>
    <name type="common">Filamentous fungus</name>
    <dbReference type="NCBI Taxonomy" id="169388"/>
    <lineage>
        <taxon>Eukaryota</taxon>
        <taxon>Fungi</taxon>
        <taxon>Dikarya</taxon>
        <taxon>Ascomycota</taxon>
        <taxon>Pezizomycotina</taxon>
        <taxon>Sordariomycetes</taxon>
        <taxon>Hypocreomycetidae</taxon>
        <taxon>Hypocreales</taxon>
        <taxon>Nectriaceae</taxon>
        <taxon>Fusarium</taxon>
        <taxon>Fusarium solani species complex</taxon>
    </lineage>
</organism>
<dbReference type="Proteomes" id="UP000736672">
    <property type="component" value="Unassembled WGS sequence"/>
</dbReference>
<feature type="chain" id="PRO_5040442119" evidence="2">
    <location>
        <begin position="26"/>
        <end position="168"/>
    </location>
</feature>
<evidence type="ECO:0000256" key="2">
    <source>
        <dbReference type="SAM" id="SignalP"/>
    </source>
</evidence>
<feature type="signal peptide" evidence="2">
    <location>
        <begin position="1"/>
        <end position="25"/>
    </location>
</feature>
<accession>A0A9P9L040</accession>
<name>A0A9P9L040_FUSSL</name>
<proteinExistence type="predicted"/>
<sequence>MDVNLWGTLLEMSFLLLMPPPPCVCLSVLSSLGRSSLIQLPGAARQGILFPFSRSQDLRPPRRSLHSHPGPPPGSFVLGIYRVCTSWEGKKRRERGRGAAFHVPWGDHARVEDVTPKQNEPHTRRQRRTPGSQRSAYFGEDAEANSACGGEGEASVPRTASPVEGLGA</sequence>
<dbReference type="AlphaFoldDB" id="A0A9P9L040"/>